<organism evidence="1 2">
    <name type="scientific">Eumeta variegata</name>
    <name type="common">Bagworm moth</name>
    <name type="synonym">Eumeta japonica</name>
    <dbReference type="NCBI Taxonomy" id="151549"/>
    <lineage>
        <taxon>Eukaryota</taxon>
        <taxon>Metazoa</taxon>
        <taxon>Ecdysozoa</taxon>
        <taxon>Arthropoda</taxon>
        <taxon>Hexapoda</taxon>
        <taxon>Insecta</taxon>
        <taxon>Pterygota</taxon>
        <taxon>Neoptera</taxon>
        <taxon>Endopterygota</taxon>
        <taxon>Lepidoptera</taxon>
        <taxon>Glossata</taxon>
        <taxon>Ditrysia</taxon>
        <taxon>Tineoidea</taxon>
        <taxon>Psychidae</taxon>
        <taxon>Oiketicinae</taxon>
        <taxon>Eumeta</taxon>
    </lineage>
</organism>
<evidence type="ECO:0000313" key="1">
    <source>
        <dbReference type="EMBL" id="GBP50050.1"/>
    </source>
</evidence>
<dbReference type="EMBL" id="BGZK01000557">
    <property type="protein sequence ID" value="GBP50050.1"/>
    <property type="molecule type" value="Genomic_DNA"/>
</dbReference>
<comment type="caution">
    <text evidence="1">The sequence shown here is derived from an EMBL/GenBank/DDBJ whole genome shotgun (WGS) entry which is preliminary data.</text>
</comment>
<sequence length="115" mass="13254">MDTLEAKEGMTMVSTDISKAFDFINHEGLTKKLQLQRADIPNDIMKLIENYFSGRKTYGRVRTNNGDEKSVLHGVHRALSWDPVIFNLYVHVVWNQSSMSSSISRRRNVRLGRDL</sequence>
<proteinExistence type="predicted"/>
<gene>
    <name evidence="1" type="ORF">EVAR_39627_1</name>
</gene>
<reference evidence="1 2" key="1">
    <citation type="journal article" date="2019" name="Commun. Biol.">
        <title>The bagworm genome reveals a unique fibroin gene that provides high tensile strength.</title>
        <authorList>
            <person name="Kono N."/>
            <person name="Nakamura H."/>
            <person name="Ohtoshi R."/>
            <person name="Tomita M."/>
            <person name="Numata K."/>
            <person name="Arakawa K."/>
        </authorList>
    </citation>
    <scope>NUCLEOTIDE SEQUENCE [LARGE SCALE GENOMIC DNA]</scope>
</reference>
<name>A0A4C1WGT0_EUMVA</name>
<evidence type="ECO:0000313" key="2">
    <source>
        <dbReference type="Proteomes" id="UP000299102"/>
    </source>
</evidence>
<dbReference type="Proteomes" id="UP000299102">
    <property type="component" value="Unassembled WGS sequence"/>
</dbReference>
<dbReference type="OrthoDB" id="416454at2759"/>
<keyword evidence="2" id="KW-1185">Reference proteome</keyword>
<accession>A0A4C1WGT0</accession>
<protein>
    <submittedName>
        <fullName evidence="1">Uncharacterized protein</fullName>
    </submittedName>
</protein>
<dbReference type="AlphaFoldDB" id="A0A4C1WGT0"/>